<dbReference type="NCBIfam" id="TIGR03022">
    <property type="entry name" value="WbaP_sugtrans"/>
    <property type="match status" value="1"/>
</dbReference>
<comment type="similarity">
    <text evidence="3">Belongs to the bacterial sugar transferase family.</text>
</comment>
<dbReference type="GO" id="GO:0000271">
    <property type="term" value="P:polysaccharide biosynthetic process"/>
    <property type="evidence" value="ECO:0007669"/>
    <property type="project" value="InterPro"/>
</dbReference>
<evidence type="ECO:0000256" key="7">
    <source>
        <dbReference type="ARBA" id="ARBA00022989"/>
    </source>
</evidence>
<proteinExistence type="inferred from homology"/>
<keyword evidence="13" id="KW-1185">Reference proteome</keyword>
<dbReference type="InterPro" id="IPR003362">
    <property type="entry name" value="Bact_transf"/>
</dbReference>
<dbReference type="EMBL" id="SJPM01000019">
    <property type="protein sequence ID" value="TWT89285.1"/>
    <property type="molecule type" value="Genomic_DNA"/>
</dbReference>
<dbReference type="PANTHER" id="PTHR30576:SF4">
    <property type="entry name" value="UNDECAPRENYL-PHOSPHATE GALACTOSE PHOSPHOTRANSFERASE"/>
    <property type="match status" value="1"/>
</dbReference>
<dbReference type="Proteomes" id="UP000316213">
    <property type="component" value="Unassembled WGS sequence"/>
</dbReference>
<feature type="transmembrane region" description="Helical" evidence="10">
    <location>
        <begin position="341"/>
        <end position="362"/>
    </location>
</feature>
<evidence type="ECO:0000313" key="13">
    <source>
        <dbReference type="Proteomes" id="UP000316213"/>
    </source>
</evidence>
<dbReference type="GO" id="GO:0005886">
    <property type="term" value="C:plasma membrane"/>
    <property type="evidence" value="ECO:0007669"/>
    <property type="project" value="UniProtKB-SubCell"/>
</dbReference>
<evidence type="ECO:0000256" key="6">
    <source>
        <dbReference type="ARBA" id="ARBA00022692"/>
    </source>
</evidence>
<dbReference type="Pfam" id="PF02397">
    <property type="entry name" value="Bac_transf"/>
    <property type="match status" value="1"/>
</dbReference>
<keyword evidence="7 10" id="KW-1133">Transmembrane helix</keyword>
<dbReference type="OrthoDB" id="9766874at2"/>
<dbReference type="GO" id="GO:0089702">
    <property type="term" value="F:undecaprenyl-phosphate glucose phosphotransferase activity"/>
    <property type="evidence" value="ECO:0007669"/>
    <property type="project" value="UniProtKB-EC"/>
</dbReference>
<evidence type="ECO:0000256" key="9">
    <source>
        <dbReference type="SAM" id="MobiDB-lite"/>
    </source>
</evidence>
<evidence type="ECO:0000313" key="12">
    <source>
        <dbReference type="EMBL" id="TWT89285.1"/>
    </source>
</evidence>
<organism evidence="12 13">
    <name type="scientific">Neorhodopirellula pilleata</name>
    <dbReference type="NCBI Taxonomy" id="2714738"/>
    <lineage>
        <taxon>Bacteria</taxon>
        <taxon>Pseudomonadati</taxon>
        <taxon>Planctomycetota</taxon>
        <taxon>Planctomycetia</taxon>
        <taxon>Pirellulales</taxon>
        <taxon>Pirellulaceae</taxon>
        <taxon>Neorhodopirellula</taxon>
    </lineage>
</organism>
<sequence length="534" mass="59840">MASSIDQQNLPLGVVCTDAIEQLDPFVPSSVETEQRRNHRRRKASPDTVSKRRARSRVALKKAPSGSLQVLLTSIPLAVGDAISMLASITLSALTVYFVLGLSVHTGMLVQACCLIGFQCVFAGIFGLYPATGYSPVLELRQMVYTTITAYVTVVVLNLATGTLSSNELMIAIAGVLSGVVISPITRMAVRNMCSRQAWWGERAVIVGAGPQGRALYRFYNRAAQRGLRPIGIIDLKPSIPNEDVLGSHIPYLGSIRSLERLRRRHRLRWAIVAPGGCEQIDMTEVMTHAANLPNLLILPSQFLLPSLWASTRECAGVMGVHLRDNLHSPMGRFIKRFHDVVLTLMALVALSPVFALIALVIKWKSPGPVFYGHRRVGWGGESFKAWKFRSMVTNADEVLEEHLERDPEMRQEWIEDQKLKNDPRIIPGIGNFIRKTSLDELPQLWNVLAGEMSLVGPRPIVTGEIEKYKQMYPLYLRVRPGITGLWQVSGRNDTSYEQRVRLDSYYVCNWSIWLDIYILIRTVRTMVFREGAY</sequence>
<dbReference type="Gene3D" id="3.40.50.720">
    <property type="entry name" value="NAD(P)-binding Rossmann-like Domain"/>
    <property type="match status" value="1"/>
</dbReference>
<feature type="transmembrane region" description="Helical" evidence="10">
    <location>
        <begin position="143"/>
        <end position="163"/>
    </location>
</feature>
<dbReference type="PANTHER" id="PTHR30576">
    <property type="entry name" value="COLANIC BIOSYNTHESIS UDP-GLUCOSE LIPID CARRIER TRANSFERASE"/>
    <property type="match status" value="1"/>
</dbReference>
<evidence type="ECO:0000259" key="11">
    <source>
        <dbReference type="Pfam" id="PF02397"/>
    </source>
</evidence>
<dbReference type="RefSeq" id="WP_146581856.1">
    <property type="nucleotide sequence ID" value="NZ_SJPM01000019.1"/>
</dbReference>
<dbReference type="InterPro" id="IPR017472">
    <property type="entry name" value="Undecaprenyl-P_galact_Ptfrase"/>
</dbReference>
<comment type="caution">
    <text evidence="12">The sequence shown here is derived from an EMBL/GenBank/DDBJ whole genome shotgun (WGS) entry which is preliminary data.</text>
</comment>
<dbReference type="NCBIfam" id="TIGR03025">
    <property type="entry name" value="EPS_sugtrans"/>
    <property type="match status" value="1"/>
</dbReference>
<evidence type="ECO:0000256" key="10">
    <source>
        <dbReference type="SAM" id="Phobius"/>
    </source>
</evidence>
<dbReference type="AlphaFoldDB" id="A0A5C5ZQA9"/>
<reference evidence="12 13" key="1">
    <citation type="submission" date="2019-02" db="EMBL/GenBank/DDBJ databases">
        <title>Deep-cultivation of Planctomycetes and their phenomic and genomic characterization uncovers novel biology.</title>
        <authorList>
            <person name="Wiegand S."/>
            <person name="Jogler M."/>
            <person name="Boedeker C."/>
            <person name="Pinto D."/>
            <person name="Vollmers J."/>
            <person name="Rivas-Marin E."/>
            <person name="Kohn T."/>
            <person name="Peeters S.H."/>
            <person name="Heuer A."/>
            <person name="Rast P."/>
            <person name="Oberbeckmann S."/>
            <person name="Bunk B."/>
            <person name="Jeske O."/>
            <person name="Meyerdierks A."/>
            <person name="Storesund J.E."/>
            <person name="Kallscheuer N."/>
            <person name="Luecker S."/>
            <person name="Lage O.M."/>
            <person name="Pohl T."/>
            <person name="Merkel B.J."/>
            <person name="Hornburger P."/>
            <person name="Mueller R.-W."/>
            <person name="Bruemmer F."/>
            <person name="Labrenz M."/>
            <person name="Spormann A.M."/>
            <person name="Op Den Camp H."/>
            <person name="Overmann J."/>
            <person name="Amann R."/>
            <person name="Jetten M.S.M."/>
            <person name="Mascher T."/>
            <person name="Medema M.H."/>
            <person name="Devos D.P."/>
            <person name="Kaster A.-K."/>
            <person name="Ovreas L."/>
            <person name="Rohde M."/>
            <person name="Galperin M.Y."/>
            <person name="Jogler C."/>
        </authorList>
    </citation>
    <scope>NUCLEOTIDE SEQUENCE [LARGE SCALE GENOMIC DNA]</scope>
    <source>
        <strain evidence="12 13">Pla100</strain>
    </source>
</reference>
<evidence type="ECO:0000256" key="5">
    <source>
        <dbReference type="ARBA" id="ARBA00022679"/>
    </source>
</evidence>
<feature type="transmembrane region" description="Helical" evidence="10">
    <location>
        <begin position="70"/>
        <end position="102"/>
    </location>
</feature>
<keyword evidence="8 10" id="KW-0472">Membrane</keyword>
<keyword evidence="4" id="KW-1003">Cell membrane</keyword>
<name>A0A5C5ZQA9_9BACT</name>
<comment type="subcellular location">
    <subcellularLocation>
        <location evidence="2">Cell membrane</location>
    </subcellularLocation>
    <subcellularLocation>
        <location evidence="1">Membrane</location>
        <topology evidence="1">Multi-pass membrane protein</topology>
    </subcellularLocation>
</comment>
<dbReference type="InterPro" id="IPR017475">
    <property type="entry name" value="EPS_sugar_tfrase"/>
</dbReference>
<feature type="region of interest" description="Disordered" evidence="9">
    <location>
        <begin position="31"/>
        <end position="56"/>
    </location>
</feature>
<evidence type="ECO:0000256" key="2">
    <source>
        <dbReference type="ARBA" id="ARBA00004236"/>
    </source>
</evidence>
<evidence type="ECO:0000256" key="8">
    <source>
        <dbReference type="ARBA" id="ARBA00023136"/>
    </source>
</evidence>
<accession>A0A5C5ZQA9</accession>
<feature type="transmembrane region" description="Helical" evidence="10">
    <location>
        <begin position="108"/>
        <end position="131"/>
    </location>
</feature>
<keyword evidence="6 10" id="KW-0812">Transmembrane</keyword>
<evidence type="ECO:0000256" key="1">
    <source>
        <dbReference type="ARBA" id="ARBA00004141"/>
    </source>
</evidence>
<protein>
    <submittedName>
        <fullName evidence="12">UDP-glucose:undecaprenyl-phosphate glucose-1-phosphate transferase</fullName>
        <ecNumber evidence="12">2.7.8.31</ecNumber>
    </submittedName>
</protein>
<feature type="domain" description="Bacterial sugar transferase" evidence="11">
    <location>
        <begin position="336"/>
        <end position="528"/>
    </location>
</feature>
<dbReference type="EC" id="2.7.8.31" evidence="12"/>
<gene>
    <name evidence="12" type="primary">wcaJ_2</name>
    <name evidence="12" type="ORF">Pla100_56020</name>
</gene>
<evidence type="ECO:0000256" key="4">
    <source>
        <dbReference type="ARBA" id="ARBA00022475"/>
    </source>
</evidence>
<evidence type="ECO:0000256" key="3">
    <source>
        <dbReference type="ARBA" id="ARBA00006464"/>
    </source>
</evidence>
<keyword evidence="5 12" id="KW-0808">Transferase</keyword>
<feature type="transmembrane region" description="Helical" evidence="10">
    <location>
        <begin position="169"/>
        <end position="190"/>
    </location>
</feature>